<evidence type="ECO:0000313" key="2">
    <source>
        <dbReference type="Proteomes" id="UP000663444"/>
    </source>
</evidence>
<dbReference type="Proteomes" id="UP000663444">
    <property type="component" value="Chromosome"/>
</dbReference>
<name>A0A974Y580_9RHOO</name>
<evidence type="ECO:0000313" key="1">
    <source>
        <dbReference type="EMBL" id="QRJ65076.1"/>
    </source>
</evidence>
<dbReference type="RefSeq" id="WP_203388599.1">
    <property type="nucleotide sequence ID" value="NZ_CP064781.1"/>
</dbReference>
<accession>A0A974Y580</accession>
<dbReference type="AlphaFoldDB" id="A0A974Y580"/>
<reference evidence="1" key="1">
    <citation type="submission" date="2020-11" db="EMBL/GenBank/DDBJ databases">
        <title>Azospira restricta DSM 18626 genome sequence.</title>
        <authorList>
            <person name="Moe W.M."/>
        </authorList>
    </citation>
    <scope>NUCLEOTIDE SEQUENCE</scope>
    <source>
        <strain evidence="1">DSM 18626</strain>
    </source>
</reference>
<protein>
    <submittedName>
        <fullName evidence="1">Uncharacterized protein</fullName>
    </submittedName>
</protein>
<gene>
    <name evidence="1" type="ORF">IWH25_06965</name>
</gene>
<organism evidence="1 2">
    <name type="scientific">Azospira restricta</name>
    <dbReference type="NCBI Taxonomy" id="404405"/>
    <lineage>
        <taxon>Bacteria</taxon>
        <taxon>Pseudomonadati</taxon>
        <taxon>Pseudomonadota</taxon>
        <taxon>Betaproteobacteria</taxon>
        <taxon>Rhodocyclales</taxon>
        <taxon>Rhodocyclaceae</taxon>
        <taxon>Azospira</taxon>
    </lineage>
</organism>
<proteinExistence type="predicted"/>
<dbReference type="EMBL" id="CP064781">
    <property type="protein sequence ID" value="QRJ65076.1"/>
    <property type="molecule type" value="Genomic_DNA"/>
</dbReference>
<dbReference type="KEGG" id="ares:IWH25_06965"/>
<sequence>MAPHSAAKKDPWLHKQREILFAKFPPGQVPEASDHLAAKEELEVVPHVEKRAVAVGYELTRYTLGDLEEELVEKGFHLDNTLLSKLTRALIHYVEETQLHNLEAPEYRLKRSDEAYVHAWEQHPHGDHDDTPPEWREYK</sequence>
<keyword evidence="2" id="KW-1185">Reference proteome</keyword>